<dbReference type="AlphaFoldDB" id="A0A246FF99"/>
<evidence type="ECO:0000313" key="1">
    <source>
        <dbReference type="EMBL" id="OWP52981.1"/>
    </source>
</evidence>
<proteinExistence type="predicted"/>
<gene>
    <name evidence="1" type="ORF">CEG18_03825</name>
</gene>
<protein>
    <submittedName>
        <fullName evidence="1">Uncharacterized protein</fullName>
    </submittedName>
</protein>
<dbReference type="STRING" id="46680.GCA_000807755_05028"/>
<dbReference type="eggNOG" id="ENOG5031HN7">
    <property type="taxonomic scope" value="Bacteria"/>
</dbReference>
<comment type="caution">
    <text evidence="1">The sequence shown here is derived from an EMBL/GenBank/DDBJ whole genome shotgun (WGS) entry which is preliminary data.</text>
</comment>
<dbReference type="EMBL" id="NJBA01000001">
    <property type="protein sequence ID" value="OWP52981.1"/>
    <property type="molecule type" value="Genomic_DNA"/>
</dbReference>
<evidence type="ECO:0000313" key="2">
    <source>
        <dbReference type="Proteomes" id="UP000198145"/>
    </source>
</evidence>
<dbReference type="Proteomes" id="UP000198145">
    <property type="component" value="Unassembled WGS sequence"/>
</dbReference>
<dbReference type="RefSeq" id="WP_088416359.1">
    <property type="nucleotide sequence ID" value="NZ_NJBA01000001.1"/>
</dbReference>
<sequence length="100" mass="11019">MSRKPSQAQLSAVLSQLTETDFKSIGDLTGPREANLFAIRELFRQGLIKGVLIDDPLGRADEEGPLLCNAERLRLGKPCVEVVTEEQAQPLMPRLGFLTL</sequence>
<organism evidence="1 2">
    <name type="scientific">Pseudomonas nitroreducens</name>
    <dbReference type="NCBI Taxonomy" id="46680"/>
    <lineage>
        <taxon>Bacteria</taxon>
        <taxon>Pseudomonadati</taxon>
        <taxon>Pseudomonadota</taxon>
        <taxon>Gammaproteobacteria</taxon>
        <taxon>Pseudomonadales</taxon>
        <taxon>Pseudomonadaceae</taxon>
        <taxon>Pseudomonas</taxon>
    </lineage>
</organism>
<reference evidence="1 2" key="1">
    <citation type="submission" date="2017-06" db="EMBL/GenBank/DDBJ databases">
        <title>Draft genome of Pseudomonas nitroreducens DF05.</title>
        <authorList>
            <person name="Iyer R."/>
        </authorList>
    </citation>
    <scope>NUCLEOTIDE SEQUENCE [LARGE SCALE GENOMIC DNA]</scope>
    <source>
        <strain evidence="1 2">DF05</strain>
    </source>
</reference>
<accession>A0A246FF99</accession>
<name>A0A246FF99_PSENT</name>